<comment type="caution">
    <text evidence="13">The sequence shown here is derived from an EMBL/GenBank/DDBJ whole genome shotgun (WGS) entry which is preliminary data.</text>
</comment>
<keyword evidence="8 11" id="KW-1133">Transmembrane helix</keyword>
<evidence type="ECO:0000256" key="2">
    <source>
        <dbReference type="ARBA" id="ARBA00004141"/>
    </source>
</evidence>
<dbReference type="Gene3D" id="3.30.565.10">
    <property type="entry name" value="Histidine kinase-like ATPase, C-terminal domain"/>
    <property type="match status" value="1"/>
</dbReference>
<dbReference type="PRINTS" id="PR00344">
    <property type="entry name" value="BCTRLSENSOR"/>
</dbReference>
<keyword evidence="14" id="KW-1185">Reference proteome</keyword>
<reference evidence="14" key="1">
    <citation type="submission" date="2023-08" db="EMBL/GenBank/DDBJ databases">
        <title>Rhodospirillaceae gen. nov., a novel taxon isolated from the Yangtze River Yuezi River estuary sludge.</title>
        <authorList>
            <person name="Ruan L."/>
        </authorList>
    </citation>
    <scope>NUCLEOTIDE SEQUENCE [LARGE SCALE GENOMIC DNA]</scope>
    <source>
        <strain evidence="14">R-7</strain>
    </source>
</reference>
<comment type="catalytic activity">
    <reaction evidence="1">
        <text>ATP + protein L-histidine = ADP + protein N-phospho-L-histidine.</text>
        <dbReference type="EC" id="2.7.13.3"/>
    </reaction>
</comment>
<dbReference type="SUPFAM" id="SSF55874">
    <property type="entry name" value="ATPase domain of HSP90 chaperone/DNA topoisomerase II/histidine kinase"/>
    <property type="match status" value="1"/>
</dbReference>
<dbReference type="Pfam" id="PF00512">
    <property type="entry name" value="HisKA"/>
    <property type="match status" value="1"/>
</dbReference>
<evidence type="ECO:0000259" key="12">
    <source>
        <dbReference type="PROSITE" id="PS50109"/>
    </source>
</evidence>
<evidence type="ECO:0000313" key="14">
    <source>
        <dbReference type="Proteomes" id="UP001230156"/>
    </source>
</evidence>
<dbReference type="EMBL" id="JAUYVI010000005">
    <property type="protein sequence ID" value="MDQ7249637.1"/>
    <property type="molecule type" value="Genomic_DNA"/>
</dbReference>
<evidence type="ECO:0000256" key="1">
    <source>
        <dbReference type="ARBA" id="ARBA00000085"/>
    </source>
</evidence>
<keyword evidence="4" id="KW-0597">Phosphoprotein</keyword>
<sequence length="440" mass="47906">MTAYSLRWRIVWPLLAVLALVLIAVTAGVFFHLMTIITNSRSVDESVLPFVAESIERDDTGALRISPTPELARIQRESPDLWFVVLAADGSEIRYGTVPGDLQAIATRLDSVLDSDIRATGDSPLTSMISRVTSPVGEIRIMFGGRLQTESFAVMLLDRMKIIYLPFLSFTLIAAFLAVPILVKRALAGLSRTTTIAASIDIDRRGQRLPLDDVPEELLPLVTAINAALERLDHGYTQQRRFLADAAHELRTPIAILQTNLEAMPDGRQQQKLLNDVGRLANTAEQLLDLHRMDNGMQRMEEVDLVQICKSVAGDLAPNAIAAGYEISFSADCDRVPAHGDAGALERAVANLVRNAIEHGGGAGSIQVIVSPPNIIAVRDEGPGIPADQREEVFEPFYRAAPKRSGAGLGLNLVKQIVQRHGGEVSIVPSDRGAHFRINL</sequence>
<evidence type="ECO:0000256" key="5">
    <source>
        <dbReference type="ARBA" id="ARBA00022679"/>
    </source>
</evidence>
<comment type="subcellular location">
    <subcellularLocation>
        <location evidence="2">Membrane</location>
        <topology evidence="2">Multi-pass membrane protein</topology>
    </subcellularLocation>
</comment>
<gene>
    <name evidence="13" type="ORF">Q8A70_18255</name>
</gene>
<evidence type="ECO:0000313" key="13">
    <source>
        <dbReference type="EMBL" id="MDQ7249637.1"/>
    </source>
</evidence>
<evidence type="ECO:0000256" key="11">
    <source>
        <dbReference type="SAM" id="Phobius"/>
    </source>
</evidence>
<dbReference type="SUPFAM" id="SSF47384">
    <property type="entry name" value="Homodimeric domain of signal transducing histidine kinase"/>
    <property type="match status" value="1"/>
</dbReference>
<dbReference type="PANTHER" id="PTHR45436:SF15">
    <property type="entry name" value="SENSOR HISTIDINE KINASE CUSS"/>
    <property type="match status" value="1"/>
</dbReference>
<dbReference type="SMART" id="SM00387">
    <property type="entry name" value="HATPase_c"/>
    <property type="match status" value="1"/>
</dbReference>
<protein>
    <recommendedName>
        <fullName evidence="3">histidine kinase</fullName>
        <ecNumber evidence="3">2.7.13.3</ecNumber>
    </recommendedName>
</protein>
<dbReference type="SMART" id="SM00388">
    <property type="entry name" value="HisKA"/>
    <property type="match status" value="1"/>
</dbReference>
<accession>A0ABU0YPJ0</accession>
<keyword evidence="6 11" id="KW-0812">Transmembrane</keyword>
<dbReference type="InterPro" id="IPR036890">
    <property type="entry name" value="HATPase_C_sf"/>
</dbReference>
<evidence type="ECO:0000256" key="4">
    <source>
        <dbReference type="ARBA" id="ARBA00022553"/>
    </source>
</evidence>
<evidence type="ECO:0000256" key="10">
    <source>
        <dbReference type="ARBA" id="ARBA00023136"/>
    </source>
</evidence>
<dbReference type="RefSeq" id="WP_379957805.1">
    <property type="nucleotide sequence ID" value="NZ_JAUYVI010000005.1"/>
</dbReference>
<feature type="transmembrane region" description="Helical" evidence="11">
    <location>
        <begin position="12"/>
        <end position="33"/>
    </location>
</feature>
<keyword evidence="7 13" id="KW-0418">Kinase</keyword>
<keyword evidence="10 11" id="KW-0472">Membrane</keyword>
<dbReference type="PANTHER" id="PTHR45436">
    <property type="entry name" value="SENSOR HISTIDINE KINASE YKOH"/>
    <property type="match status" value="1"/>
</dbReference>
<dbReference type="InterPro" id="IPR036097">
    <property type="entry name" value="HisK_dim/P_sf"/>
</dbReference>
<dbReference type="EC" id="2.7.13.3" evidence="3"/>
<dbReference type="Proteomes" id="UP001230156">
    <property type="component" value="Unassembled WGS sequence"/>
</dbReference>
<name>A0ABU0YPJ0_9PROT</name>
<dbReference type="Gene3D" id="1.10.287.130">
    <property type="match status" value="1"/>
</dbReference>
<dbReference type="InterPro" id="IPR005467">
    <property type="entry name" value="His_kinase_dom"/>
</dbReference>
<keyword evidence="5" id="KW-0808">Transferase</keyword>
<dbReference type="CDD" id="cd00082">
    <property type="entry name" value="HisKA"/>
    <property type="match status" value="1"/>
</dbReference>
<evidence type="ECO:0000256" key="6">
    <source>
        <dbReference type="ARBA" id="ARBA00022692"/>
    </source>
</evidence>
<evidence type="ECO:0000256" key="7">
    <source>
        <dbReference type="ARBA" id="ARBA00022777"/>
    </source>
</evidence>
<dbReference type="GO" id="GO:0016301">
    <property type="term" value="F:kinase activity"/>
    <property type="evidence" value="ECO:0007669"/>
    <property type="project" value="UniProtKB-KW"/>
</dbReference>
<evidence type="ECO:0000256" key="3">
    <source>
        <dbReference type="ARBA" id="ARBA00012438"/>
    </source>
</evidence>
<keyword evidence="9" id="KW-0902">Two-component regulatory system</keyword>
<dbReference type="InterPro" id="IPR003594">
    <property type="entry name" value="HATPase_dom"/>
</dbReference>
<dbReference type="InterPro" id="IPR003661">
    <property type="entry name" value="HisK_dim/P_dom"/>
</dbReference>
<evidence type="ECO:0000256" key="8">
    <source>
        <dbReference type="ARBA" id="ARBA00022989"/>
    </source>
</evidence>
<feature type="transmembrane region" description="Helical" evidence="11">
    <location>
        <begin position="162"/>
        <end position="183"/>
    </location>
</feature>
<dbReference type="InterPro" id="IPR004358">
    <property type="entry name" value="Sig_transdc_His_kin-like_C"/>
</dbReference>
<proteinExistence type="predicted"/>
<dbReference type="Pfam" id="PF02518">
    <property type="entry name" value="HATPase_c"/>
    <property type="match status" value="1"/>
</dbReference>
<dbReference type="CDD" id="cd00075">
    <property type="entry name" value="HATPase"/>
    <property type="match status" value="1"/>
</dbReference>
<organism evidence="13 14">
    <name type="scientific">Dongia sedimenti</name>
    <dbReference type="NCBI Taxonomy" id="3064282"/>
    <lineage>
        <taxon>Bacteria</taxon>
        <taxon>Pseudomonadati</taxon>
        <taxon>Pseudomonadota</taxon>
        <taxon>Alphaproteobacteria</taxon>
        <taxon>Rhodospirillales</taxon>
        <taxon>Dongiaceae</taxon>
        <taxon>Dongia</taxon>
    </lineage>
</organism>
<dbReference type="PROSITE" id="PS50109">
    <property type="entry name" value="HIS_KIN"/>
    <property type="match status" value="1"/>
</dbReference>
<evidence type="ECO:0000256" key="9">
    <source>
        <dbReference type="ARBA" id="ARBA00023012"/>
    </source>
</evidence>
<dbReference type="InterPro" id="IPR050428">
    <property type="entry name" value="TCS_sensor_his_kinase"/>
</dbReference>
<feature type="domain" description="Histidine kinase" evidence="12">
    <location>
        <begin position="245"/>
        <end position="440"/>
    </location>
</feature>